<evidence type="ECO:0000256" key="2">
    <source>
        <dbReference type="SAM" id="Phobius"/>
    </source>
</evidence>
<sequence>MSEPEAGQGRSSISGGGGRYTGDTQGARAPQTRNTLGIVALVVGVVGILFNVLFTLVQAVVVGQGMYELLATFGVAHSVLAIVIALATIALGIVALLRPGAPRGAAGAGTALGAASLVTVLTGFLYSGVIAATGF</sequence>
<evidence type="ECO:0000256" key="1">
    <source>
        <dbReference type="SAM" id="MobiDB-lite"/>
    </source>
</evidence>
<protein>
    <submittedName>
        <fullName evidence="3">Uncharacterized protein</fullName>
    </submittedName>
</protein>
<dbReference type="Proteomes" id="UP000256709">
    <property type="component" value="Unassembled WGS sequence"/>
</dbReference>
<dbReference type="AlphaFoldDB" id="A0A3E0W1M6"/>
<name>A0A3E0W1M6_9MICO</name>
<feature type="transmembrane region" description="Helical" evidence="2">
    <location>
        <begin position="38"/>
        <end position="61"/>
    </location>
</feature>
<feature type="transmembrane region" description="Helical" evidence="2">
    <location>
        <begin position="73"/>
        <end position="97"/>
    </location>
</feature>
<feature type="transmembrane region" description="Helical" evidence="2">
    <location>
        <begin position="109"/>
        <end position="132"/>
    </location>
</feature>
<accession>A0A3E0W1M6</accession>
<reference evidence="3 4" key="1">
    <citation type="submission" date="2017-04" db="EMBL/GenBank/DDBJ databases">
        <title>Comparative genome analysis of Subtercola boreus.</title>
        <authorList>
            <person name="Cho Y.-J."/>
            <person name="Cho A."/>
            <person name="Kim O.-S."/>
            <person name="Lee J.-I."/>
        </authorList>
    </citation>
    <scope>NUCLEOTIDE SEQUENCE [LARGE SCALE GENOMIC DNA]</scope>
    <source>
        <strain evidence="3 4">P27444</strain>
    </source>
</reference>
<gene>
    <name evidence="3" type="ORF">B7R21_05150</name>
</gene>
<keyword evidence="2" id="KW-0812">Transmembrane</keyword>
<organism evidence="3 4">
    <name type="scientific">Subtercola boreus</name>
    <dbReference type="NCBI Taxonomy" id="120213"/>
    <lineage>
        <taxon>Bacteria</taxon>
        <taxon>Bacillati</taxon>
        <taxon>Actinomycetota</taxon>
        <taxon>Actinomycetes</taxon>
        <taxon>Micrococcales</taxon>
        <taxon>Microbacteriaceae</taxon>
        <taxon>Subtercola</taxon>
    </lineage>
</organism>
<keyword evidence="2" id="KW-1133">Transmembrane helix</keyword>
<proteinExistence type="predicted"/>
<comment type="caution">
    <text evidence="3">The sequence shown here is derived from an EMBL/GenBank/DDBJ whole genome shotgun (WGS) entry which is preliminary data.</text>
</comment>
<evidence type="ECO:0000313" key="3">
    <source>
        <dbReference type="EMBL" id="RFA15403.1"/>
    </source>
</evidence>
<dbReference type="EMBL" id="NBXA01000007">
    <property type="protein sequence ID" value="RFA15403.1"/>
    <property type="molecule type" value="Genomic_DNA"/>
</dbReference>
<keyword evidence="2" id="KW-0472">Membrane</keyword>
<dbReference type="RefSeq" id="WP_116282165.1">
    <property type="nucleotide sequence ID" value="NZ_NBXA01000007.1"/>
</dbReference>
<feature type="region of interest" description="Disordered" evidence="1">
    <location>
        <begin position="1"/>
        <end position="28"/>
    </location>
</feature>
<evidence type="ECO:0000313" key="4">
    <source>
        <dbReference type="Proteomes" id="UP000256709"/>
    </source>
</evidence>